<dbReference type="RefSeq" id="WP_275712067.1">
    <property type="nucleotide sequence ID" value="NZ_JAKLTN010000004.1"/>
</dbReference>
<proteinExistence type="predicted"/>
<organism evidence="1 2">
    <name type="scientific">Dechloromonas hankyongensis</name>
    <dbReference type="NCBI Taxonomy" id="2908002"/>
    <lineage>
        <taxon>Bacteria</taxon>
        <taxon>Pseudomonadati</taxon>
        <taxon>Pseudomonadota</taxon>
        <taxon>Betaproteobacteria</taxon>
        <taxon>Rhodocyclales</taxon>
        <taxon>Azonexaceae</taxon>
        <taxon>Dechloromonas</taxon>
    </lineage>
</organism>
<dbReference type="EMBL" id="JAKLTN010000004">
    <property type="protein sequence ID" value="MCG2578678.1"/>
    <property type="molecule type" value="Genomic_DNA"/>
</dbReference>
<evidence type="ECO:0000313" key="1">
    <source>
        <dbReference type="EMBL" id="MCG2578678.1"/>
    </source>
</evidence>
<accession>A0ABS9K6B6</accession>
<keyword evidence="2" id="KW-1185">Reference proteome</keyword>
<sequence length="103" mass="11114">MKAAKPGRLFVTFMNPLSVLHSFSGGKRPPGRGLAGFQVAAYGLWGGSPWGLGWLDMVLRSPFVRAGVLEYGASGDVLWDEETLGISGCRLWDEKAVYVARLG</sequence>
<evidence type="ECO:0000313" key="2">
    <source>
        <dbReference type="Proteomes" id="UP001165384"/>
    </source>
</evidence>
<name>A0ABS9K6B6_9RHOO</name>
<reference evidence="1" key="1">
    <citation type="submission" date="2022-01" db="EMBL/GenBank/DDBJ databases">
        <authorList>
            <person name="Jo J.-H."/>
            <person name="Im W.-T."/>
        </authorList>
    </citation>
    <scope>NUCLEOTIDE SEQUENCE</scope>
    <source>
        <strain evidence="1">XY25</strain>
    </source>
</reference>
<protein>
    <submittedName>
        <fullName evidence="1">Uncharacterized protein</fullName>
    </submittedName>
</protein>
<comment type="caution">
    <text evidence="1">The sequence shown here is derived from an EMBL/GenBank/DDBJ whole genome shotgun (WGS) entry which is preliminary data.</text>
</comment>
<gene>
    <name evidence="1" type="ORF">LZ012_16895</name>
</gene>
<dbReference type="Proteomes" id="UP001165384">
    <property type="component" value="Unassembled WGS sequence"/>
</dbReference>